<proteinExistence type="inferred from homology"/>
<evidence type="ECO:0000256" key="7">
    <source>
        <dbReference type="ARBA" id="ARBA00048326"/>
    </source>
</evidence>
<comment type="function">
    <text evidence="1 8">Specifically methylates the guanine in position 966 of 16S rRNA in the assembled 30S particle.</text>
</comment>
<dbReference type="GO" id="GO:0003676">
    <property type="term" value="F:nucleic acid binding"/>
    <property type="evidence" value="ECO:0007669"/>
    <property type="project" value="InterPro"/>
</dbReference>
<dbReference type="Gene3D" id="3.40.50.150">
    <property type="entry name" value="Vaccinia Virus protein VP39"/>
    <property type="match status" value="1"/>
</dbReference>
<dbReference type="NCBIfam" id="TIGR00095">
    <property type="entry name" value="16S rRNA (guanine(966)-N(2))-methyltransferase RsmD"/>
    <property type="match status" value="1"/>
</dbReference>
<accession>A0A6N7QNM7</accession>
<comment type="similarity">
    <text evidence="2 8">Belongs to the methyltransferase superfamily. RsmD family.</text>
</comment>
<reference evidence="9 10" key="1">
    <citation type="submission" date="2019-11" db="EMBL/GenBank/DDBJ databases">
        <authorList>
            <person name="Zhang X.Y."/>
        </authorList>
    </citation>
    <scope>NUCLEOTIDE SEQUENCE [LARGE SCALE GENOMIC DNA]</scope>
    <source>
        <strain evidence="9 10">C176</strain>
    </source>
</reference>
<dbReference type="InterPro" id="IPR029063">
    <property type="entry name" value="SAM-dependent_MTases_sf"/>
</dbReference>
<evidence type="ECO:0000313" key="10">
    <source>
        <dbReference type="Proteomes" id="UP000433788"/>
    </source>
</evidence>
<comment type="catalytic activity">
    <reaction evidence="7 8">
        <text>guanosine(966) in 16S rRNA + S-adenosyl-L-methionine = N(2)-methylguanosine(966) in 16S rRNA + S-adenosyl-L-homocysteine + H(+)</text>
        <dbReference type="Rhea" id="RHEA:23548"/>
        <dbReference type="Rhea" id="RHEA-COMP:10211"/>
        <dbReference type="Rhea" id="RHEA-COMP:10212"/>
        <dbReference type="ChEBI" id="CHEBI:15378"/>
        <dbReference type="ChEBI" id="CHEBI:57856"/>
        <dbReference type="ChEBI" id="CHEBI:59789"/>
        <dbReference type="ChEBI" id="CHEBI:74269"/>
        <dbReference type="ChEBI" id="CHEBI:74481"/>
        <dbReference type="EC" id="2.1.1.171"/>
    </reaction>
</comment>
<sequence length="182" mass="19664">MAGQLRIIAGQWRGRRLPVTAAAGLRPTADRNRETLFNWLQGDLQGARVLDLFAGTGALGLEALSRGAASAVLVERHRRAASALKAAIEQLDATALAQVITDDALRFLKRPPAAKFDLVFIDPPFQSTLLAAVMPLLTQDEWLNPGAQIYLEAASMPMLPEHWTLRRGQSAGGVWYGLAVIG</sequence>
<dbReference type="InterPro" id="IPR004398">
    <property type="entry name" value="RNA_MeTrfase_RsmD"/>
</dbReference>
<organism evidence="9 10">
    <name type="scientific">Spiribacter salilacus</name>
    <dbReference type="NCBI Taxonomy" id="2664894"/>
    <lineage>
        <taxon>Bacteria</taxon>
        <taxon>Pseudomonadati</taxon>
        <taxon>Pseudomonadota</taxon>
        <taxon>Gammaproteobacteria</taxon>
        <taxon>Chromatiales</taxon>
        <taxon>Ectothiorhodospiraceae</taxon>
        <taxon>Spiribacter</taxon>
    </lineage>
</organism>
<dbReference type="RefSeq" id="WP_153719158.1">
    <property type="nucleotide sequence ID" value="NZ_WJPP01000002.1"/>
</dbReference>
<dbReference type="InterPro" id="IPR002052">
    <property type="entry name" value="DNA_methylase_N6_adenine_CS"/>
</dbReference>
<evidence type="ECO:0000256" key="8">
    <source>
        <dbReference type="PIRNR" id="PIRNR004553"/>
    </source>
</evidence>
<evidence type="ECO:0000256" key="1">
    <source>
        <dbReference type="ARBA" id="ARBA00002649"/>
    </source>
</evidence>
<dbReference type="PANTHER" id="PTHR43542:SF1">
    <property type="entry name" value="METHYLTRANSFERASE"/>
    <property type="match status" value="1"/>
</dbReference>
<name>A0A6N7QNM7_9GAMM</name>
<evidence type="ECO:0000256" key="3">
    <source>
        <dbReference type="ARBA" id="ARBA00012141"/>
    </source>
</evidence>
<dbReference type="PIRSF" id="PIRSF004553">
    <property type="entry name" value="CHP00095"/>
    <property type="match status" value="1"/>
</dbReference>
<dbReference type="Proteomes" id="UP000433788">
    <property type="component" value="Unassembled WGS sequence"/>
</dbReference>
<keyword evidence="6 8" id="KW-0808">Transferase</keyword>
<dbReference type="PROSITE" id="PS00092">
    <property type="entry name" value="N6_MTASE"/>
    <property type="match status" value="1"/>
</dbReference>
<dbReference type="GO" id="GO:0052913">
    <property type="term" value="F:16S rRNA (guanine(966)-N(2))-methyltransferase activity"/>
    <property type="evidence" value="ECO:0007669"/>
    <property type="project" value="UniProtKB-EC"/>
</dbReference>
<dbReference type="Pfam" id="PF03602">
    <property type="entry name" value="Cons_hypoth95"/>
    <property type="match status" value="1"/>
</dbReference>
<protein>
    <recommendedName>
        <fullName evidence="4 8">Ribosomal RNA small subunit methyltransferase D</fullName>
        <ecNumber evidence="3 8">2.1.1.171</ecNumber>
    </recommendedName>
</protein>
<dbReference type="CDD" id="cd02440">
    <property type="entry name" value="AdoMet_MTases"/>
    <property type="match status" value="1"/>
</dbReference>
<evidence type="ECO:0000256" key="5">
    <source>
        <dbReference type="ARBA" id="ARBA00022603"/>
    </source>
</evidence>
<evidence type="ECO:0000256" key="6">
    <source>
        <dbReference type="ARBA" id="ARBA00022679"/>
    </source>
</evidence>
<gene>
    <name evidence="9" type="primary">rsmD</name>
    <name evidence="9" type="ORF">GH984_05340</name>
</gene>
<dbReference type="EMBL" id="WJPP01000002">
    <property type="protein sequence ID" value="MRH78125.1"/>
    <property type="molecule type" value="Genomic_DNA"/>
</dbReference>
<keyword evidence="8" id="KW-0698">rRNA processing</keyword>
<dbReference type="PANTHER" id="PTHR43542">
    <property type="entry name" value="METHYLTRANSFERASE"/>
    <property type="match status" value="1"/>
</dbReference>
<dbReference type="AlphaFoldDB" id="A0A6N7QNM7"/>
<dbReference type="EC" id="2.1.1.171" evidence="3 8"/>
<keyword evidence="5 8" id="KW-0489">Methyltransferase</keyword>
<evidence type="ECO:0000313" key="9">
    <source>
        <dbReference type="EMBL" id="MRH78125.1"/>
    </source>
</evidence>
<evidence type="ECO:0000256" key="2">
    <source>
        <dbReference type="ARBA" id="ARBA00005269"/>
    </source>
</evidence>
<dbReference type="SUPFAM" id="SSF53335">
    <property type="entry name" value="S-adenosyl-L-methionine-dependent methyltransferases"/>
    <property type="match status" value="1"/>
</dbReference>
<keyword evidence="8" id="KW-0949">S-adenosyl-L-methionine</keyword>
<evidence type="ECO:0000256" key="4">
    <source>
        <dbReference type="ARBA" id="ARBA00013682"/>
    </source>
</evidence>
<keyword evidence="10" id="KW-1185">Reference proteome</keyword>
<comment type="caution">
    <text evidence="9">The sequence shown here is derived from an EMBL/GenBank/DDBJ whole genome shotgun (WGS) entry which is preliminary data.</text>
</comment>